<evidence type="ECO:0000256" key="2">
    <source>
        <dbReference type="ARBA" id="ARBA00022692"/>
    </source>
</evidence>
<feature type="transmembrane region" description="Helical" evidence="5">
    <location>
        <begin position="6"/>
        <end position="23"/>
    </location>
</feature>
<sequence>MENYTLTLQPWVWLVIGILVFTIEALGVGGFLLGIGVAAFCQAILLWLFGNMTWQIQLLIFAVNSVVFSVLYWKYFRSFNEKSDNSLINDRASQLIGTSVEIREPLIDGRGRVQIGDTLWKVESADQLTEGSHAAVVASKGMTLVLEKR</sequence>
<comment type="caution">
    <text evidence="7">The sequence shown here is derived from an EMBL/GenBank/DDBJ whole genome shotgun (WGS) entry which is preliminary data.</text>
</comment>
<protein>
    <submittedName>
        <fullName evidence="7">NfeD family protein</fullName>
    </submittedName>
</protein>
<proteinExistence type="predicted"/>
<dbReference type="EMBL" id="BAABWN010000005">
    <property type="protein sequence ID" value="GAA6168078.1"/>
    <property type="molecule type" value="Genomic_DNA"/>
</dbReference>
<evidence type="ECO:0000313" key="7">
    <source>
        <dbReference type="EMBL" id="GAA6168078.1"/>
    </source>
</evidence>
<dbReference type="PANTHER" id="PTHR33507:SF3">
    <property type="entry name" value="INNER MEMBRANE PROTEIN YBBJ"/>
    <property type="match status" value="1"/>
</dbReference>
<feature type="domain" description="NfeD-like C-terminal" evidence="6">
    <location>
        <begin position="93"/>
        <end position="148"/>
    </location>
</feature>
<dbReference type="Gene3D" id="2.40.50.140">
    <property type="entry name" value="Nucleic acid-binding proteins"/>
    <property type="match status" value="1"/>
</dbReference>
<keyword evidence="8" id="KW-1185">Reference proteome</keyword>
<dbReference type="InterPro" id="IPR002810">
    <property type="entry name" value="NfeD-like_C"/>
</dbReference>
<dbReference type="Proteomes" id="UP001465153">
    <property type="component" value="Unassembled WGS sequence"/>
</dbReference>
<organism evidence="7 8">
    <name type="scientific">Sessilibacter corallicola</name>
    <dbReference type="NCBI Taxonomy" id="2904075"/>
    <lineage>
        <taxon>Bacteria</taxon>
        <taxon>Pseudomonadati</taxon>
        <taxon>Pseudomonadota</taxon>
        <taxon>Gammaproteobacteria</taxon>
        <taxon>Cellvibrionales</taxon>
        <taxon>Cellvibrionaceae</taxon>
        <taxon>Sessilibacter</taxon>
    </lineage>
</organism>
<keyword evidence="4 5" id="KW-0472">Membrane</keyword>
<keyword evidence="2 5" id="KW-0812">Transmembrane</keyword>
<evidence type="ECO:0000256" key="5">
    <source>
        <dbReference type="SAM" id="Phobius"/>
    </source>
</evidence>
<dbReference type="InterPro" id="IPR012340">
    <property type="entry name" value="NA-bd_OB-fold"/>
</dbReference>
<gene>
    <name evidence="7" type="ORF">NBRC116591_18890</name>
</gene>
<keyword evidence="3 5" id="KW-1133">Transmembrane helix</keyword>
<dbReference type="RefSeq" id="WP_353302733.1">
    <property type="nucleotide sequence ID" value="NZ_BAABWN010000005.1"/>
</dbReference>
<evidence type="ECO:0000256" key="1">
    <source>
        <dbReference type="ARBA" id="ARBA00004141"/>
    </source>
</evidence>
<name>A0ABQ0A8V5_9GAMM</name>
<comment type="subcellular location">
    <subcellularLocation>
        <location evidence="1">Membrane</location>
        <topology evidence="1">Multi-pass membrane protein</topology>
    </subcellularLocation>
</comment>
<dbReference type="SUPFAM" id="SSF141322">
    <property type="entry name" value="NfeD domain-like"/>
    <property type="match status" value="1"/>
</dbReference>
<dbReference type="InterPro" id="IPR052165">
    <property type="entry name" value="Membrane_assoc_protease"/>
</dbReference>
<feature type="transmembrane region" description="Helical" evidence="5">
    <location>
        <begin position="56"/>
        <end position="73"/>
    </location>
</feature>
<evidence type="ECO:0000256" key="3">
    <source>
        <dbReference type="ARBA" id="ARBA00022989"/>
    </source>
</evidence>
<evidence type="ECO:0000256" key="4">
    <source>
        <dbReference type="ARBA" id="ARBA00023136"/>
    </source>
</evidence>
<evidence type="ECO:0000313" key="8">
    <source>
        <dbReference type="Proteomes" id="UP001465153"/>
    </source>
</evidence>
<reference evidence="7 8" key="1">
    <citation type="submission" date="2024-04" db="EMBL/GenBank/DDBJ databases">
        <title>Draft genome sequence of Sessilibacter corallicola NBRC 116591.</title>
        <authorList>
            <person name="Miyakawa T."/>
            <person name="Kusuya Y."/>
            <person name="Miura T."/>
        </authorList>
    </citation>
    <scope>NUCLEOTIDE SEQUENCE [LARGE SCALE GENOMIC DNA]</scope>
    <source>
        <strain evidence="7 8">KU-00831-HH</strain>
    </source>
</reference>
<accession>A0ABQ0A8V5</accession>
<dbReference type="Pfam" id="PF01957">
    <property type="entry name" value="NfeD"/>
    <property type="match status" value="1"/>
</dbReference>
<dbReference type="PANTHER" id="PTHR33507">
    <property type="entry name" value="INNER MEMBRANE PROTEIN YBBJ"/>
    <property type="match status" value="1"/>
</dbReference>
<evidence type="ECO:0000259" key="6">
    <source>
        <dbReference type="Pfam" id="PF01957"/>
    </source>
</evidence>